<accession>A0ABS2ACT5</accession>
<dbReference type="Proteomes" id="UP000632138">
    <property type="component" value="Unassembled WGS sequence"/>
</dbReference>
<organism evidence="14 15">
    <name type="scientific">Paractinoplanes ovalisporus</name>
    <dbReference type="NCBI Taxonomy" id="2810368"/>
    <lineage>
        <taxon>Bacteria</taxon>
        <taxon>Bacillati</taxon>
        <taxon>Actinomycetota</taxon>
        <taxon>Actinomycetes</taxon>
        <taxon>Micromonosporales</taxon>
        <taxon>Micromonosporaceae</taxon>
        <taxon>Paractinoplanes</taxon>
    </lineage>
</organism>
<evidence type="ECO:0000256" key="7">
    <source>
        <dbReference type="ARBA" id="ARBA00022833"/>
    </source>
</evidence>
<evidence type="ECO:0000313" key="14">
    <source>
        <dbReference type="EMBL" id="MBM2617638.1"/>
    </source>
</evidence>
<comment type="subcellular location">
    <subcellularLocation>
        <location evidence="2">Membrane</location>
        <topology evidence="2">Multi-pass membrane protein</topology>
    </subcellularLocation>
</comment>
<evidence type="ECO:0000256" key="8">
    <source>
        <dbReference type="ARBA" id="ARBA00022989"/>
    </source>
</evidence>
<dbReference type="PANTHER" id="PTHR42837">
    <property type="entry name" value="REGULATOR OF SIGMA-E PROTEASE RSEP"/>
    <property type="match status" value="1"/>
</dbReference>
<sequence length="420" mass="45472">MLYWLGVVAFALAILISVSLHELGHMLTAKGFGMKVSRYFVGFGPTIFSFQKGETEYGLKAIPLGGFCKIVGMTPQDDDVAPEDQPRAMWRYPVWKRTIVMSAGSITHFMLAAVAAYFAAISLGLPNTAYPQTDADTLAEKPVITITECTWINLPTTQQECVPGQNGAIAGPAYAAGLRDGDLITRVGDTPITTYGQLTEAIRALPAGAVPVEYQRNGATATANVDLVAAQRAPITDSEGATTTVSVAGVGWDQRSVPTMIEYGPVEAVGATADYGWFLVERTFEAMKRIPDKIPALWNSITGSERDPETPISVVGASRLGGEAIENGVPELFLNIFISLNVFIGIFNLLPLLPLDGGHIAISWYERVRSWLYARFRKPDPGRVDYYKLMPVTYAVILIGGAFTLLTVTADIINPITIFK</sequence>
<keyword evidence="5 11" id="KW-0812">Transmembrane</keyword>
<evidence type="ECO:0000256" key="1">
    <source>
        <dbReference type="ARBA" id="ARBA00001947"/>
    </source>
</evidence>
<comment type="caution">
    <text evidence="14">The sequence shown here is derived from an EMBL/GenBank/DDBJ whole genome shotgun (WGS) entry which is preliminary data.</text>
</comment>
<dbReference type="RefSeq" id="WP_203377654.1">
    <property type="nucleotide sequence ID" value="NZ_JAENHP010000005.1"/>
</dbReference>
<evidence type="ECO:0000256" key="3">
    <source>
        <dbReference type="ARBA" id="ARBA00007931"/>
    </source>
</evidence>
<feature type="domain" description="Peptidase M50" evidence="12">
    <location>
        <begin position="9"/>
        <end position="370"/>
    </location>
</feature>
<comment type="similarity">
    <text evidence="3">Belongs to the peptidase M50B family.</text>
</comment>
<dbReference type="GO" id="GO:0006508">
    <property type="term" value="P:proteolysis"/>
    <property type="evidence" value="ECO:0007669"/>
    <property type="project" value="UniProtKB-KW"/>
</dbReference>
<dbReference type="InterPro" id="IPR041489">
    <property type="entry name" value="PDZ_6"/>
</dbReference>
<keyword evidence="4 14" id="KW-0645">Protease</keyword>
<feature type="transmembrane region" description="Helical" evidence="11">
    <location>
        <begin position="392"/>
        <end position="413"/>
    </location>
</feature>
<evidence type="ECO:0000259" key="12">
    <source>
        <dbReference type="Pfam" id="PF02163"/>
    </source>
</evidence>
<dbReference type="PANTHER" id="PTHR42837:SF2">
    <property type="entry name" value="MEMBRANE METALLOPROTEASE ARASP2, CHLOROPLASTIC-RELATED"/>
    <property type="match status" value="1"/>
</dbReference>
<evidence type="ECO:0000256" key="5">
    <source>
        <dbReference type="ARBA" id="ARBA00022692"/>
    </source>
</evidence>
<dbReference type="GO" id="GO:0008233">
    <property type="term" value="F:peptidase activity"/>
    <property type="evidence" value="ECO:0007669"/>
    <property type="project" value="UniProtKB-KW"/>
</dbReference>
<evidence type="ECO:0000256" key="10">
    <source>
        <dbReference type="ARBA" id="ARBA00023136"/>
    </source>
</evidence>
<feature type="transmembrane region" description="Helical" evidence="11">
    <location>
        <begin position="332"/>
        <end position="350"/>
    </location>
</feature>
<keyword evidence="10 11" id="KW-0472">Membrane</keyword>
<keyword evidence="9" id="KW-0482">Metalloprotease</keyword>
<name>A0ABS2ACT5_9ACTN</name>
<dbReference type="CDD" id="cd06163">
    <property type="entry name" value="S2P-M50_PDZ_RseP-like"/>
    <property type="match status" value="1"/>
</dbReference>
<keyword evidence="8 11" id="KW-1133">Transmembrane helix</keyword>
<comment type="cofactor">
    <cofactor evidence="1">
        <name>Zn(2+)</name>
        <dbReference type="ChEBI" id="CHEBI:29105"/>
    </cofactor>
</comment>
<feature type="transmembrane region" description="Helical" evidence="11">
    <location>
        <begin position="99"/>
        <end position="120"/>
    </location>
</feature>
<evidence type="ECO:0000313" key="15">
    <source>
        <dbReference type="Proteomes" id="UP000632138"/>
    </source>
</evidence>
<evidence type="ECO:0000256" key="6">
    <source>
        <dbReference type="ARBA" id="ARBA00022801"/>
    </source>
</evidence>
<evidence type="ECO:0000259" key="13">
    <source>
        <dbReference type="Pfam" id="PF17820"/>
    </source>
</evidence>
<dbReference type="InterPro" id="IPR004387">
    <property type="entry name" value="Pept_M50_Zn"/>
</dbReference>
<dbReference type="InterPro" id="IPR036034">
    <property type="entry name" value="PDZ_sf"/>
</dbReference>
<dbReference type="InterPro" id="IPR008915">
    <property type="entry name" value="Peptidase_M50"/>
</dbReference>
<keyword evidence="15" id="KW-1185">Reference proteome</keyword>
<dbReference type="EMBL" id="JAENHP010000005">
    <property type="protein sequence ID" value="MBM2617638.1"/>
    <property type="molecule type" value="Genomic_DNA"/>
</dbReference>
<gene>
    <name evidence="14" type="ORF">JIG36_18955</name>
</gene>
<proteinExistence type="inferred from homology"/>
<evidence type="ECO:0000256" key="4">
    <source>
        <dbReference type="ARBA" id="ARBA00022670"/>
    </source>
</evidence>
<dbReference type="Gene3D" id="2.30.42.10">
    <property type="match status" value="1"/>
</dbReference>
<protein>
    <submittedName>
        <fullName evidence="14">Site-2 protease family protein</fullName>
    </submittedName>
</protein>
<dbReference type="Pfam" id="PF02163">
    <property type="entry name" value="Peptidase_M50"/>
    <property type="match status" value="1"/>
</dbReference>
<feature type="domain" description="PDZ" evidence="13">
    <location>
        <begin position="171"/>
        <end position="216"/>
    </location>
</feature>
<dbReference type="Pfam" id="PF17820">
    <property type="entry name" value="PDZ_6"/>
    <property type="match status" value="1"/>
</dbReference>
<dbReference type="SUPFAM" id="SSF50156">
    <property type="entry name" value="PDZ domain-like"/>
    <property type="match status" value="1"/>
</dbReference>
<evidence type="ECO:0000256" key="2">
    <source>
        <dbReference type="ARBA" id="ARBA00004141"/>
    </source>
</evidence>
<keyword evidence="7" id="KW-0862">Zinc</keyword>
<evidence type="ECO:0000256" key="9">
    <source>
        <dbReference type="ARBA" id="ARBA00023049"/>
    </source>
</evidence>
<reference evidence="14 15" key="1">
    <citation type="submission" date="2021-01" db="EMBL/GenBank/DDBJ databases">
        <title>Actinoplanes sp. nov. LDG1-06 isolated from lichen.</title>
        <authorList>
            <person name="Saeng-In P."/>
            <person name="Phongsopitanun W."/>
            <person name="Kanchanasin P."/>
            <person name="Yuki M."/>
            <person name="Kudo T."/>
            <person name="Ohkuma M."/>
            <person name="Tanasupawat S."/>
        </authorList>
    </citation>
    <scope>NUCLEOTIDE SEQUENCE [LARGE SCALE GENOMIC DNA]</scope>
    <source>
        <strain evidence="14 15">LDG1-06</strain>
    </source>
</reference>
<evidence type="ECO:0000256" key="11">
    <source>
        <dbReference type="SAM" id="Phobius"/>
    </source>
</evidence>
<keyword evidence="6" id="KW-0378">Hydrolase</keyword>